<proteinExistence type="predicted"/>
<reference evidence="2" key="1">
    <citation type="submission" date="2016-07" db="EMBL/GenBank/DDBJ databases">
        <authorList>
            <person name="Kauffman K."/>
            <person name="Arevalo P."/>
            <person name="Polz M.F."/>
        </authorList>
    </citation>
    <scope>NUCLEOTIDE SEQUENCE</scope>
    <source>
        <strain evidence="2">10N.222.46.E12</strain>
    </source>
</reference>
<dbReference type="CDD" id="cd00093">
    <property type="entry name" value="HTH_XRE"/>
    <property type="match status" value="1"/>
</dbReference>
<accession>A0A7Z1S056</accession>
<name>A0A7Z1S056_9VIBR</name>
<dbReference type="SMART" id="SM00530">
    <property type="entry name" value="HTH_XRE"/>
    <property type="match status" value="1"/>
</dbReference>
<dbReference type="SUPFAM" id="SSF47413">
    <property type="entry name" value="lambda repressor-like DNA-binding domains"/>
    <property type="match status" value="1"/>
</dbReference>
<sequence length="110" mass="12381">MDKTEVDLRIHELIKTYVLSSGLSNSELARRCDVDRATVGRWLKSGNISRNNLLKLCKVLGISQATFFEVIELPKETSTFYKKKKVVITKIESLPQKDAALLSAIDKLLS</sequence>
<dbReference type="Pfam" id="PF01381">
    <property type="entry name" value="HTH_3"/>
    <property type="match status" value="1"/>
</dbReference>
<reference evidence="2" key="2">
    <citation type="journal article" date="2018" name="Nature">
        <title>A major lineage of non-tailed dsDNA viruses as unrecognized killers of marine bacteria.</title>
        <authorList>
            <person name="Kauffman K.M."/>
            <person name="Hussain F.A."/>
            <person name="Yang J."/>
            <person name="Arevalo P."/>
            <person name="Brown J.M."/>
            <person name="Chang W.K."/>
            <person name="VanInsberghe D."/>
            <person name="Elsherbini J."/>
            <person name="Sharma R.S."/>
            <person name="Cutler M.B."/>
            <person name="Kelly L."/>
            <person name="Polz M.F."/>
        </authorList>
    </citation>
    <scope>NUCLEOTIDE SEQUENCE</scope>
    <source>
        <strain evidence="2">10N.222.46.E12</strain>
    </source>
</reference>
<evidence type="ECO:0000313" key="2">
    <source>
        <dbReference type="EMBL" id="PMP22867.1"/>
    </source>
</evidence>
<organism evidence="2">
    <name type="scientific">Vibrio cyclitrophicus</name>
    <dbReference type="NCBI Taxonomy" id="47951"/>
    <lineage>
        <taxon>Bacteria</taxon>
        <taxon>Pseudomonadati</taxon>
        <taxon>Pseudomonadota</taxon>
        <taxon>Gammaproteobacteria</taxon>
        <taxon>Vibrionales</taxon>
        <taxon>Vibrionaceae</taxon>
        <taxon>Vibrio</taxon>
    </lineage>
</organism>
<dbReference type="EMBL" id="MDBS01000075">
    <property type="protein sequence ID" value="PMP22867.1"/>
    <property type="molecule type" value="Genomic_DNA"/>
</dbReference>
<dbReference type="InterPro" id="IPR010982">
    <property type="entry name" value="Lambda_DNA-bd_dom_sf"/>
</dbReference>
<dbReference type="InterPro" id="IPR001387">
    <property type="entry name" value="Cro/C1-type_HTH"/>
</dbReference>
<gene>
    <name evidence="2" type="ORF">BCS90_25690</name>
</gene>
<comment type="caution">
    <text evidence="2">The sequence shown here is derived from an EMBL/GenBank/DDBJ whole genome shotgun (WGS) entry which is preliminary data.</text>
</comment>
<protein>
    <recommendedName>
        <fullName evidence="1">HTH cro/C1-type domain-containing protein</fullName>
    </recommendedName>
</protein>
<evidence type="ECO:0000259" key="1">
    <source>
        <dbReference type="PROSITE" id="PS50943"/>
    </source>
</evidence>
<dbReference type="RefSeq" id="WP_162299056.1">
    <property type="nucleotide sequence ID" value="NZ_CP170593.1"/>
</dbReference>
<dbReference type="PROSITE" id="PS50943">
    <property type="entry name" value="HTH_CROC1"/>
    <property type="match status" value="1"/>
</dbReference>
<dbReference type="GO" id="GO:0003677">
    <property type="term" value="F:DNA binding"/>
    <property type="evidence" value="ECO:0007669"/>
    <property type="project" value="InterPro"/>
</dbReference>
<feature type="domain" description="HTH cro/C1-type" evidence="1">
    <location>
        <begin position="14"/>
        <end position="67"/>
    </location>
</feature>
<dbReference type="Gene3D" id="1.10.260.40">
    <property type="entry name" value="lambda repressor-like DNA-binding domains"/>
    <property type="match status" value="1"/>
</dbReference>
<dbReference type="AlphaFoldDB" id="A0A7Z1S056"/>